<evidence type="ECO:0000313" key="10">
    <source>
        <dbReference type="Proteomes" id="UP001501746"/>
    </source>
</evidence>
<dbReference type="Pfam" id="PF00590">
    <property type="entry name" value="TP_methylase"/>
    <property type="match status" value="1"/>
</dbReference>
<dbReference type="CDD" id="cd11648">
    <property type="entry name" value="RsmI"/>
    <property type="match status" value="1"/>
</dbReference>
<evidence type="ECO:0000256" key="2">
    <source>
        <dbReference type="ARBA" id="ARBA00022552"/>
    </source>
</evidence>
<dbReference type="InterPro" id="IPR014776">
    <property type="entry name" value="4pyrrole_Mease_sub2"/>
</dbReference>
<accession>A0ABN2MT52</accession>
<dbReference type="EMBL" id="BAAANK010000006">
    <property type="protein sequence ID" value="GAA1837320.1"/>
    <property type="molecule type" value="Genomic_DNA"/>
</dbReference>
<reference evidence="9 10" key="1">
    <citation type="journal article" date="2019" name="Int. J. Syst. Evol. Microbiol.">
        <title>The Global Catalogue of Microorganisms (GCM) 10K type strain sequencing project: providing services to taxonomists for standard genome sequencing and annotation.</title>
        <authorList>
            <consortium name="The Broad Institute Genomics Platform"/>
            <consortium name="The Broad Institute Genome Sequencing Center for Infectious Disease"/>
            <person name="Wu L."/>
            <person name="Ma J."/>
        </authorList>
    </citation>
    <scope>NUCLEOTIDE SEQUENCE [LARGE SCALE GENOMIC DNA]</scope>
    <source>
        <strain evidence="9 10">JCM 14323</strain>
    </source>
</reference>
<sequence length="304" mass="31845">MGAASVSEVMGFRVTEPDRMGVDPVVRETGGMIILAATPIGNLGDASVRLREALAEATVVASEDTRVTQRLLAGLGITNRPRLIALHEHNERAKAAELVELAREVDLLVLSDAGMPTVSDPGYPLVQAAVAAGVEVTAIPGPSAVITALAVAGLPTDRFSFEGFLPRKAGERARRLAELAGDRRTLVFFEGPSRLAVSLTALAEAFGADRPAAVCRELTKLHEEVRRGGLGELAEWAADGVRGEICIVVQGAAERQADAATALDRVLELAASGTRLKDAASLVAAETGLGKRDLYEAALASRTR</sequence>
<feature type="domain" description="RsmI HTH" evidence="8">
    <location>
        <begin position="258"/>
        <end position="301"/>
    </location>
</feature>
<keyword evidence="5 6" id="KW-0949">S-adenosyl-L-methionine</keyword>
<dbReference type="PANTHER" id="PTHR46111">
    <property type="entry name" value="RIBOSOMAL RNA SMALL SUBUNIT METHYLTRANSFERASE I"/>
    <property type="match status" value="1"/>
</dbReference>
<feature type="domain" description="Tetrapyrrole methylase" evidence="7">
    <location>
        <begin position="32"/>
        <end position="234"/>
    </location>
</feature>
<dbReference type="NCBIfam" id="TIGR00096">
    <property type="entry name" value="16S rRNA (cytidine(1402)-2'-O)-methyltransferase"/>
    <property type="match status" value="1"/>
</dbReference>
<keyword evidence="4 6" id="KW-0808">Transferase</keyword>
<name>A0ABN2MT52_9MICO</name>
<dbReference type="Pfam" id="PF23016">
    <property type="entry name" value="RsmI_C"/>
    <property type="match status" value="1"/>
</dbReference>
<comment type="catalytic activity">
    <reaction evidence="6">
        <text>cytidine(1402) in 16S rRNA + S-adenosyl-L-methionine = 2'-O-methylcytidine(1402) in 16S rRNA + S-adenosyl-L-homocysteine + H(+)</text>
        <dbReference type="Rhea" id="RHEA:42924"/>
        <dbReference type="Rhea" id="RHEA-COMP:10285"/>
        <dbReference type="Rhea" id="RHEA-COMP:10286"/>
        <dbReference type="ChEBI" id="CHEBI:15378"/>
        <dbReference type="ChEBI" id="CHEBI:57856"/>
        <dbReference type="ChEBI" id="CHEBI:59789"/>
        <dbReference type="ChEBI" id="CHEBI:74495"/>
        <dbReference type="ChEBI" id="CHEBI:82748"/>
        <dbReference type="EC" id="2.1.1.198"/>
    </reaction>
</comment>
<dbReference type="HAMAP" id="MF_01877">
    <property type="entry name" value="16SrRNA_methyltr_I"/>
    <property type="match status" value="1"/>
</dbReference>
<gene>
    <name evidence="6 9" type="primary">rsmI</name>
    <name evidence="9" type="ORF">GCM10009750_22970</name>
</gene>
<evidence type="ECO:0000256" key="4">
    <source>
        <dbReference type="ARBA" id="ARBA00022679"/>
    </source>
</evidence>
<evidence type="ECO:0000259" key="8">
    <source>
        <dbReference type="Pfam" id="PF23016"/>
    </source>
</evidence>
<dbReference type="PANTHER" id="PTHR46111:SF1">
    <property type="entry name" value="RIBOSOMAL RNA SMALL SUBUNIT METHYLTRANSFERASE I"/>
    <property type="match status" value="1"/>
</dbReference>
<dbReference type="PIRSF" id="PIRSF005917">
    <property type="entry name" value="MTase_YraL"/>
    <property type="match status" value="1"/>
</dbReference>
<evidence type="ECO:0000256" key="6">
    <source>
        <dbReference type="HAMAP-Rule" id="MF_01877"/>
    </source>
</evidence>
<dbReference type="InterPro" id="IPR000878">
    <property type="entry name" value="4pyrrol_Mease"/>
</dbReference>
<evidence type="ECO:0000256" key="5">
    <source>
        <dbReference type="ARBA" id="ARBA00022691"/>
    </source>
</evidence>
<evidence type="ECO:0000259" key="7">
    <source>
        <dbReference type="Pfam" id="PF00590"/>
    </source>
</evidence>
<proteinExistence type="inferred from homology"/>
<dbReference type="EC" id="2.1.1.198" evidence="6"/>
<keyword evidence="1 6" id="KW-0963">Cytoplasm</keyword>
<comment type="caution">
    <text evidence="9">The sequence shown here is derived from an EMBL/GenBank/DDBJ whole genome shotgun (WGS) entry which is preliminary data.</text>
</comment>
<evidence type="ECO:0000313" key="9">
    <source>
        <dbReference type="EMBL" id="GAA1837320.1"/>
    </source>
</evidence>
<dbReference type="InterPro" id="IPR053910">
    <property type="entry name" value="RsmI_HTH"/>
</dbReference>
<comment type="subcellular location">
    <subcellularLocation>
        <location evidence="6">Cytoplasm</location>
    </subcellularLocation>
</comment>
<organism evidence="9 10">
    <name type="scientific">Agromyces salentinus</name>
    <dbReference type="NCBI Taxonomy" id="269421"/>
    <lineage>
        <taxon>Bacteria</taxon>
        <taxon>Bacillati</taxon>
        <taxon>Actinomycetota</taxon>
        <taxon>Actinomycetes</taxon>
        <taxon>Micrococcales</taxon>
        <taxon>Microbacteriaceae</taxon>
        <taxon>Agromyces</taxon>
    </lineage>
</organism>
<dbReference type="InterPro" id="IPR014777">
    <property type="entry name" value="4pyrrole_Mease_sub1"/>
</dbReference>
<dbReference type="Gene3D" id="3.40.1010.10">
    <property type="entry name" value="Cobalt-precorrin-4 Transmethylase, Domain 1"/>
    <property type="match status" value="1"/>
</dbReference>
<dbReference type="InterPro" id="IPR008189">
    <property type="entry name" value="rRNA_ssu_MeTfrase_I"/>
</dbReference>
<dbReference type="SUPFAM" id="SSF53790">
    <property type="entry name" value="Tetrapyrrole methylase"/>
    <property type="match status" value="1"/>
</dbReference>
<dbReference type="Gene3D" id="3.30.950.10">
    <property type="entry name" value="Methyltransferase, Cobalt-precorrin-4 Transmethylase, Domain 2"/>
    <property type="match status" value="1"/>
</dbReference>
<comment type="similarity">
    <text evidence="6">Belongs to the methyltransferase superfamily. RsmI family.</text>
</comment>
<evidence type="ECO:0000256" key="3">
    <source>
        <dbReference type="ARBA" id="ARBA00022603"/>
    </source>
</evidence>
<evidence type="ECO:0000256" key="1">
    <source>
        <dbReference type="ARBA" id="ARBA00022490"/>
    </source>
</evidence>
<dbReference type="InterPro" id="IPR018063">
    <property type="entry name" value="SAM_MeTrfase_RsmI_CS"/>
</dbReference>
<dbReference type="InterPro" id="IPR035996">
    <property type="entry name" value="4pyrrol_Methylase_sf"/>
</dbReference>
<comment type="function">
    <text evidence="6">Catalyzes the 2'-O-methylation of the ribose of cytidine 1402 (C1402) in 16S rRNA.</text>
</comment>
<dbReference type="Proteomes" id="UP001501746">
    <property type="component" value="Unassembled WGS sequence"/>
</dbReference>
<protein>
    <recommendedName>
        <fullName evidence="6">Ribosomal RNA small subunit methyltransferase I</fullName>
        <ecNumber evidence="6">2.1.1.198</ecNumber>
    </recommendedName>
    <alternativeName>
        <fullName evidence="6">16S rRNA 2'-O-ribose C1402 methyltransferase</fullName>
    </alternativeName>
    <alternativeName>
        <fullName evidence="6">rRNA (cytidine-2'-O-)-methyltransferase RsmI</fullName>
    </alternativeName>
</protein>
<keyword evidence="2 6" id="KW-0698">rRNA processing</keyword>
<keyword evidence="3 6" id="KW-0489">Methyltransferase</keyword>
<keyword evidence="10" id="KW-1185">Reference proteome</keyword>
<dbReference type="PROSITE" id="PS01296">
    <property type="entry name" value="RSMI"/>
    <property type="match status" value="1"/>
</dbReference>